<dbReference type="SUPFAM" id="SSF144232">
    <property type="entry name" value="HIT/MYND zinc finger-like"/>
    <property type="match status" value="1"/>
</dbReference>
<evidence type="ECO:0000313" key="7">
    <source>
        <dbReference type="Proteomes" id="UP001521116"/>
    </source>
</evidence>
<protein>
    <recommendedName>
        <fullName evidence="5">MYND-type domain-containing protein</fullName>
    </recommendedName>
</protein>
<comment type="caution">
    <text evidence="6">The sequence shown here is derived from an EMBL/GenBank/DDBJ whole genome shotgun (WGS) entry which is preliminary data.</text>
</comment>
<name>A0ABR3SC84_9PEZI</name>
<dbReference type="Pfam" id="PF14737">
    <property type="entry name" value="DUF4470"/>
    <property type="match status" value="1"/>
</dbReference>
<evidence type="ECO:0000256" key="3">
    <source>
        <dbReference type="ARBA" id="ARBA00022833"/>
    </source>
</evidence>
<evidence type="ECO:0000313" key="6">
    <source>
        <dbReference type="EMBL" id="KAL1616873.1"/>
    </source>
</evidence>
<keyword evidence="1" id="KW-0479">Metal-binding</keyword>
<dbReference type="PANTHER" id="PTHR10237">
    <property type="entry name" value="DEFORMED EPIDERMAL AUTOREGULATORY FACTOR 1 HOMOLOG SUPPRESSIN"/>
    <property type="match status" value="1"/>
</dbReference>
<keyword evidence="2 4" id="KW-0863">Zinc-finger</keyword>
<dbReference type="InterPro" id="IPR027974">
    <property type="entry name" value="DUF4470"/>
</dbReference>
<gene>
    <name evidence="6" type="ORF">SLS56_011241</name>
</gene>
<dbReference type="InterPro" id="IPR024119">
    <property type="entry name" value="TF_DEAF-1"/>
</dbReference>
<accession>A0ABR3SC84</accession>
<evidence type="ECO:0000256" key="2">
    <source>
        <dbReference type="ARBA" id="ARBA00022771"/>
    </source>
</evidence>
<sequence>MPQIAPRQKIRYISIATSKNTVEEFQLRATVVITKQCVRLRDFFYPIGNTPAVNLLRDVTTSDSHQTQPQALEILLLACGDPRSILFSLHSESALSRNLLLFTLLADRSKPDNTTVPGHITSATALWNIFYHMFVADSELAIIQHQAQQLADLATSPDSWSSSPYGSWAKFLDDDTRIRTRSVWLQYAETSTFTKEQSRAFERRGRNGISNMYKTKVQHVGVMGGAVRSAGAHAARAAEVMATAYRAYWTTGVVGGNEEDVAALEIGGRGRMNPLFAVSSASNGDFAVHYGSDPLHGFHLAQAFDLPVSTKGPDTINRLVNLAKSEFREWCDGLVRHLEASRGLLLSFYCGDALRLCFELQAHNPRLTEPPAIARIYKDSWSVAPIHLSHVEDGGDTDFFDIVDTSNLLDYVGILNVLPAVVPLIRRNTSSVMYTESLLRASLDPMSSLSSMLCADVKTMSLLLGIAPTPYLTGVSTDSYIPEISSCMNQQFRLRVPWRVPALGHQDATTEASELSSHGLRGLRPSFRPEQLTEFLFRLYLNMFQHEDWSKTLSQTASSSMMRQLASPVAGDLRYYSRINLALLCALIKSNVNTDWEECNRRLLEKIESDSSLMIGTNNLQELFLHFHTSALSPNVALENCPRDLGLSPFGMFAPLDFNGGLLGEPDPPSVAFLALVVPRSKLRIFTNQSADQLGTPGLHISIRHGMMLENSFHSIQCFFGRIFETAQVGICTADEDGTGWKGTSDLVVVCQIPLFTLLLGPRHAVRVALAVDSTPSTVQFTMMLGPTNTVFEAGLADTNRLHLLRAPPLPEVHVEPCPPAKRQVITDEAQCSLVQITLDNNLRAETASTRSNLDPGTPASLALKDGARVTSTSESPCTVVVKIAGCSPITFRFPYPIDSRSLKTRVARQSSWVEVSAPLSGPLALTSSGKSFTPLLRDCCGRLFSWALPRVTLRNASMVQVPPDYGWIEAVLRAARNHREPAQLDESARPLSCLKESLLQIFVRAARKDRSGDNLRAIHLIRNDDVGCDTAIVPSAILHDADTGSIMLDAYFIPFEHHSIDSKSATDKFINAKLLYVSEDEEALWKHLLPATAERCRTWEHRDKCEYKSHGCAPVSILHGANPLCSCGEGAMLEGFPALDPYGQYRKHATRIAIPVLFAVPYVEDVRSSVVGLEALAADVGSMSLSSEAEHACANCGQVKQRLKLCQRCRKVWYCNHACQKAHWKGHKKACRGK</sequence>
<keyword evidence="7" id="KW-1185">Reference proteome</keyword>
<dbReference type="PANTHER" id="PTHR10237:SF14">
    <property type="entry name" value="MYND-TYPE DOMAIN-CONTAINING PROTEIN"/>
    <property type="match status" value="1"/>
</dbReference>
<dbReference type="PROSITE" id="PS50865">
    <property type="entry name" value="ZF_MYND_2"/>
    <property type="match status" value="1"/>
</dbReference>
<keyword evidence="3" id="KW-0862">Zinc</keyword>
<dbReference type="Gene3D" id="6.10.140.2220">
    <property type="match status" value="1"/>
</dbReference>
<dbReference type="InterPro" id="IPR002893">
    <property type="entry name" value="Znf_MYND"/>
</dbReference>
<dbReference type="Proteomes" id="UP001521116">
    <property type="component" value="Unassembled WGS sequence"/>
</dbReference>
<reference evidence="6 7" key="1">
    <citation type="submission" date="2024-02" db="EMBL/GenBank/DDBJ databases">
        <title>De novo assembly and annotation of 12 fungi associated with fruit tree decline syndrome in Ontario, Canada.</title>
        <authorList>
            <person name="Sulman M."/>
            <person name="Ellouze W."/>
            <person name="Ilyukhin E."/>
        </authorList>
    </citation>
    <scope>NUCLEOTIDE SEQUENCE [LARGE SCALE GENOMIC DNA]</scope>
    <source>
        <strain evidence="6 7">M1-105</strain>
    </source>
</reference>
<proteinExistence type="predicted"/>
<feature type="domain" description="MYND-type" evidence="5">
    <location>
        <begin position="1194"/>
        <end position="1232"/>
    </location>
</feature>
<dbReference type="EMBL" id="JAJVDC020000250">
    <property type="protein sequence ID" value="KAL1616873.1"/>
    <property type="molecule type" value="Genomic_DNA"/>
</dbReference>
<evidence type="ECO:0000259" key="5">
    <source>
        <dbReference type="PROSITE" id="PS50865"/>
    </source>
</evidence>
<dbReference type="Pfam" id="PF01753">
    <property type="entry name" value="zf-MYND"/>
    <property type="match status" value="1"/>
</dbReference>
<evidence type="ECO:0000256" key="4">
    <source>
        <dbReference type="PROSITE-ProRule" id="PRU00134"/>
    </source>
</evidence>
<evidence type="ECO:0000256" key="1">
    <source>
        <dbReference type="ARBA" id="ARBA00022723"/>
    </source>
</evidence>
<organism evidence="6 7">
    <name type="scientific">Neofusicoccum ribis</name>
    <dbReference type="NCBI Taxonomy" id="45134"/>
    <lineage>
        <taxon>Eukaryota</taxon>
        <taxon>Fungi</taxon>
        <taxon>Dikarya</taxon>
        <taxon>Ascomycota</taxon>
        <taxon>Pezizomycotina</taxon>
        <taxon>Dothideomycetes</taxon>
        <taxon>Dothideomycetes incertae sedis</taxon>
        <taxon>Botryosphaeriales</taxon>
        <taxon>Botryosphaeriaceae</taxon>
        <taxon>Neofusicoccum</taxon>
    </lineage>
</organism>